<dbReference type="STRING" id="85558.T45_07131"/>
<dbReference type="Proteomes" id="UP000010931">
    <property type="component" value="Unassembled WGS sequence"/>
</dbReference>
<dbReference type="Gene3D" id="3.10.180.10">
    <property type="entry name" value="2,3-Dihydroxybiphenyl 1,2-Dioxygenase, domain 1"/>
    <property type="match status" value="1"/>
</dbReference>
<dbReference type="PATRIC" id="fig|698760.3.peg.3815"/>
<protein>
    <submittedName>
        <fullName evidence="2">Glyoxalase family protein</fullName>
    </submittedName>
</protein>
<dbReference type="GeneID" id="97403517"/>
<name>L7F765_STRT8</name>
<dbReference type="PROSITE" id="PS51819">
    <property type="entry name" value="VOC"/>
    <property type="match status" value="1"/>
</dbReference>
<evidence type="ECO:0000313" key="3">
    <source>
        <dbReference type="Proteomes" id="UP000010931"/>
    </source>
</evidence>
<reference evidence="2 3" key="1">
    <citation type="journal article" date="2011" name="Plasmid">
        <title>Streptomyces turgidiscabies Car8 contains a modular pathogenicity island that shares virulence genes with other actinobacterial plant pathogens.</title>
        <authorList>
            <person name="Huguet-Tapia J.C."/>
            <person name="Badger J.H."/>
            <person name="Loria R."/>
            <person name="Pettis G.S."/>
        </authorList>
    </citation>
    <scope>NUCLEOTIDE SEQUENCE [LARGE SCALE GENOMIC DNA]</scope>
    <source>
        <strain evidence="2 3">Car8</strain>
    </source>
</reference>
<gene>
    <name evidence="2" type="ORF">STRTUCAR8_00627</name>
</gene>
<dbReference type="SUPFAM" id="SSF54593">
    <property type="entry name" value="Glyoxalase/Bleomycin resistance protein/Dihydroxybiphenyl dioxygenase"/>
    <property type="match status" value="1"/>
</dbReference>
<proteinExistence type="predicted"/>
<keyword evidence="3" id="KW-1185">Reference proteome</keyword>
<sequence length="130" mass="13740">MTDGQRFAFTKIAVDDLDAESAFYAAVLGLVEKQRTTAGKGDAAYTEAVLSFTHSDEPSLLLLKRLGREAPAPGEAVLGFGVADVDLVVEAAKTAGGTVRVEPRSIPQHGLRVAQLADPEGHLLEVVQQL</sequence>
<dbReference type="Pfam" id="PF00903">
    <property type="entry name" value="Glyoxalase"/>
    <property type="match status" value="1"/>
</dbReference>
<organism evidence="2 3">
    <name type="scientific">Streptomyces turgidiscabies (strain Car8)</name>
    <dbReference type="NCBI Taxonomy" id="698760"/>
    <lineage>
        <taxon>Bacteria</taxon>
        <taxon>Bacillati</taxon>
        <taxon>Actinomycetota</taxon>
        <taxon>Actinomycetes</taxon>
        <taxon>Kitasatosporales</taxon>
        <taxon>Streptomycetaceae</taxon>
        <taxon>Streptomyces</taxon>
    </lineage>
</organism>
<comment type="caution">
    <text evidence="2">The sequence shown here is derived from an EMBL/GenBank/DDBJ whole genome shotgun (WGS) entry which is preliminary data.</text>
</comment>
<accession>L7F765</accession>
<dbReference type="InterPro" id="IPR029068">
    <property type="entry name" value="Glyas_Bleomycin-R_OHBP_Dase"/>
</dbReference>
<dbReference type="AlphaFoldDB" id="L7F765"/>
<evidence type="ECO:0000313" key="2">
    <source>
        <dbReference type="EMBL" id="ELP67438.1"/>
    </source>
</evidence>
<dbReference type="InterPro" id="IPR037523">
    <property type="entry name" value="VOC_core"/>
</dbReference>
<dbReference type="PANTHER" id="PTHR33993">
    <property type="entry name" value="GLYOXALASE-RELATED"/>
    <property type="match status" value="1"/>
</dbReference>
<evidence type="ECO:0000259" key="1">
    <source>
        <dbReference type="PROSITE" id="PS51819"/>
    </source>
</evidence>
<dbReference type="EMBL" id="AEJB01000283">
    <property type="protein sequence ID" value="ELP67438.1"/>
    <property type="molecule type" value="Genomic_DNA"/>
</dbReference>
<dbReference type="RefSeq" id="WP_006377426.1">
    <property type="nucleotide sequence ID" value="NZ_AEJB01000283.1"/>
</dbReference>
<dbReference type="InterPro" id="IPR052164">
    <property type="entry name" value="Anthracycline_SecMetBiosynth"/>
</dbReference>
<dbReference type="InterPro" id="IPR004360">
    <property type="entry name" value="Glyas_Fos-R_dOase_dom"/>
</dbReference>
<feature type="domain" description="VOC" evidence="1">
    <location>
        <begin position="6"/>
        <end position="129"/>
    </location>
</feature>